<dbReference type="InterPro" id="IPR008991">
    <property type="entry name" value="Translation_prot_SH3-like_sf"/>
</dbReference>
<accession>A0ABX0F7G6</accession>
<evidence type="ECO:0000256" key="6">
    <source>
        <dbReference type="HAMAP-Rule" id="MF_00402"/>
    </source>
</evidence>
<evidence type="ECO:0000313" key="8">
    <source>
        <dbReference type="EMBL" id="NGZ75528.1"/>
    </source>
</evidence>
<dbReference type="PANTHER" id="PTHR15680">
    <property type="entry name" value="RIBOSOMAL PROTEIN L19"/>
    <property type="match status" value="1"/>
</dbReference>
<dbReference type="SUPFAM" id="SSF50104">
    <property type="entry name" value="Translation proteins SH3-like domain"/>
    <property type="match status" value="1"/>
</dbReference>
<protein>
    <recommendedName>
        <fullName evidence="5 6">Large ribosomal subunit protein bL19</fullName>
    </recommendedName>
</protein>
<dbReference type="Proteomes" id="UP000800303">
    <property type="component" value="Unassembled WGS sequence"/>
</dbReference>
<comment type="function">
    <text evidence="1 6 7">This protein is located at the 30S-50S ribosomal subunit interface and may play a role in the structure and function of the aminoacyl-tRNA binding site.</text>
</comment>
<reference evidence="8 9" key="1">
    <citation type="submission" date="2020-01" db="EMBL/GenBank/DDBJ databases">
        <title>Polyphasic characterisation and genomic insights into a novel alkali tolerant bacterium VR-M41.</title>
        <authorList>
            <person name="Vemuluri V.R."/>
        </authorList>
    </citation>
    <scope>NUCLEOTIDE SEQUENCE [LARGE SCALE GENOMIC DNA]</scope>
    <source>
        <strain evidence="8 9">VR-M41</strain>
    </source>
</reference>
<dbReference type="EMBL" id="JAAFGS010000003">
    <property type="protein sequence ID" value="NGZ75528.1"/>
    <property type="molecule type" value="Genomic_DNA"/>
</dbReference>
<dbReference type="Pfam" id="PF01245">
    <property type="entry name" value="Ribosomal_L19"/>
    <property type="match status" value="1"/>
</dbReference>
<dbReference type="PANTHER" id="PTHR15680:SF9">
    <property type="entry name" value="LARGE RIBOSOMAL SUBUNIT PROTEIN BL19M"/>
    <property type="match status" value="1"/>
</dbReference>
<keyword evidence="4 6" id="KW-0687">Ribonucleoprotein</keyword>
<name>A0ABX0F7G6_9BACL</name>
<keyword evidence="3 6" id="KW-0689">Ribosomal protein</keyword>
<dbReference type="InterPro" id="IPR001857">
    <property type="entry name" value="Ribosomal_bL19"/>
</dbReference>
<dbReference type="GO" id="GO:0005840">
    <property type="term" value="C:ribosome"/>
    <property type="evidence" value="ECO:0007669"/>
    <property type="project" value="UniProtKB-KW"/>
</dbReference>
<evidence type="ECO:0000256" key="2">
    <source>
        <dbReference type="ARBA" id="ARBA00005781"/>
    </source>
</evidence>
<dbReference type="InterPro" id="IPR018257">
    <property type="entry name" value="Ribosomal_bL19_CS"/>
</dbReference>
<comment type="similarity">
    <text evidence="2 6 7">Belongs to the bacterial ribosomal protein bL19 family.</text>
</comment>
<evidence type="ECO:0000313" key="9">
    <source>
        <dbReference type="Proteomes" id="UP000800303"/>
    </source>
</evidence>
<evidence type="ECO:0000256" key="3">
    <source>
        <dbReference type="ARBA" id="ARBA00022980"/>
    </source>
</evidence>
<sequence>MNLIQALTQEQLRKDIPSFRPGDTLKVHVKVIEGSRERIQLFEGVVIKRKGGGIAETFTVRKISYGVGVERTFPINSPKIDKIEVVRHGKVRRAKLYYLRELRGKAARIKEIRR</sequence>
<dbReference type="RefSeq" id="WP_166273958.1">
    <property type="nucleotide sequence ID" value="NZ_JAAFGS010000003.1"/>
</dbReference>
<evidence type="ECO:0000256" key="4">
    <source>
        <dbReference type="ARBA" id="ARBA00023274"/>
    </source>
</evidence>
<proteinExistence type="inferred from homology"/>
<dbReference type="HAMAP" id="MF_00402">
    <property type="entry name" value="Ribosomal_bL19"/>
    <property type="match status" value="1"/>
</dbReference>
<dbReference type="Gene3D" id="2.30.30.790">
    <property type="match status" value="1"/>
</dbReference>
<dbReference type="PIRSF" id="PIRSF002191">
    <property type="entry name" value="Ribosomal_L19"/>
    <property type="match status" value="1"/>
</dbReference>
<comment type="caution">
    <text evidence="8">The sequence shown here is derived from an EMBL/GenBank/DDBJ whole genome shotgun (WGS) entry which is preliminary data.</text>
</comment>
<dbReference type="InterPro" id="IPR038657">
    <property type="entry name" value="Ribosomal_bL19_sf"/>
</dbReference>
<dbReference type="PRINTS" id="PR00061">
    <property type="entry name" value="RIBOSOMALL19"/>
</dbReference>
<dbReference type="NCBIfam" id="TIGR01024">
    <property type="entry name" value="rplS_bact"/>
    <property type="match status" value="1"/>
</dbReference>
<gene>
    <name evidence="6 8" type="primary">rplS</name>
    <name evidence="8" type="ORF">GYN08_09355</name>
</gene>
<organism evidence="8 9">
    <name type="scientific">Saccharibacillus alkalitolerans</name>
    <dbReference type="NCBI Taxonomy" id="2705290"/>
    <lineage>
        <taxon>Bacteria</taxon>
        <taxon>Bacillati</taxon>
        <taxon>Bacillota</taxon>
        <taxon>Bacilli</taxon>
        <taxon>Bacillales</taxon>
        <taxon>Paenibacillaceae</taxon>
        <taxon>Saccharibacillus</taxon>
    </lineage>
</organism>
<evidence type="ECO:0000256" key="5">
    <source>
        <dbReference type="ARBA" id="ARBA00035171"/>
    </source>
</evidence>
<evidence type="ECO:0000256" key="7">
    <source>
        <dbReference type="RuleBase" id="RU000559"/>
    </source>
</evidence>
<evidence type="ECO:0000256" key="1">
    <source>
        <dbReference type="ARBA" id="ARBA00002349"/>
    </source>
</evidence>
<keyword evidence="9" id="KW-1185">Reference proteome</keyword>
<dbReference type="PROSITE" id="PS01015">
    <property type="entry name" value="RIBOSOMAL_L19"/>
    <property type="match status" value="1"/>
</dbReference>